<evidence type="ECO:0000313" key="4">
    <source>
        <dbReference type="EMBL" id="PIA14212.1"/>
    </source>
</evidence>
<dbReference type="Proteomes" id="UP000242474">
    <property type="component" value="Unassembled WGS sequence"/>
</dbReference>
<dbReference type="OrthoDB" id="439943at2759"/>
<keyword evidence="2" id="KW-0808">Transferase</keyword>
<dbReference type="InterPro" id="IPR029044">
    <property type="entry name" value="Nucleotide-diphossugar_trans"/>
</dbReference>
<dbReference type="GO" id="GO:0005794">
    <property type="term" value="C:Golgi apparatus"/>
    <property type="evidence" value="ECO:0007669"/>
    <property type="project" value="TreeGrafter"/>
</dbReference>
<dbReference type="AlphaFoldDB" id="A0A2G5B5E1"/>
<dbReference type="PANTHER" id="PTHR31121:SF2">
    <property type="entry name" value="MANNOSYLTRANSFERASE KTR5-RELATED"/>
    <property type="match status" value="1"/>
</dbReference>
<evidence type="ECO:0000256" key="3">
    <source>
        <dbReference type="SAM" id="Phobius"/>
    </source>
</evidence>
<dbReference type="InterPro" id="IPR002685">
    <property type="entry name" value="Glyco_trans_15"/>
</dbReference>
<feature type="transmembrane region" description="Helical" evidence="3">
    <location>
        <begin position="9"/>
        <end position="30"/>
    </location>
</feature>
<gene>
    <name evidence="4" type="ORF">COEREDRAFT_82889</name>
</gene>
<dbReference type="Gene3D" id="3.90.550.10">
    <property type="entry name" value="Spore Coat Polysaccharide Biosynthesis Protein SpsA, Chain A"/>
    <property type="match status" value="1"/>
</dbReference>
<evidence type="ECO:0000313" key="5">
    <source>
        <dbReference type="Proteomes" id="UP000242474"/>
    </source>
</evidence>
<dbReference type="PROSITE" id="PS51257">
    <property type="entry name" value="PROKAR_LIPOPROTEIN"/>
    <property type="match status" value="1"/>
</dbReference>
<evidence type="ECO:0000256" key="1">
    <source>
        <dbReference type="ARBA" id="ARBA00007677"/>
    </source>
</evidence>
<dbReference type="GO" id="GO:0000032">
    <property type="term" value="P:cell wall mannoprotein biosynthetic process"/>
    <property type="evidence" value="ECO:0007669"/>
    <property type="project" value="TreeGrafter"/>
</dbReference>
<dbReference type="GO" id="GO:0016020">
    <property type="term" value="C:membrane"/>
    <property type="evidence" value="ECO:0007669"/>
    <property type="project" value="InterPro"/>
</dbReference>
<evidence type="ECO:0008006" key="6">
    <source>
        <dbReference type="Google" id="ProtNLM"/>
    </source>
</evidence>
<dbReference type="GO" id="GO:0000026">
    <property type="term" value="F:alpha-1,2-mannosyltransferase activity"/>
    <property type="evidence" value="ECO:0007669"/>
    <property type="project" value="TreeGrafter"/>
</dbReference>
<evidence type="ECO:0000256" key="2">
    <source>
        <dbReference type="ARBA" id="ARBA00022679"/>
    </source>
</evidence>
<protein>
    <recommendedName>
        <fullName evidence="6">Glycosyl transferase</fullName>
    </recommendedName>
</protein>
<dbReference type="Pfam" id="PF01793">
    <property type="entry name" value="Glyco_transf_15"/>
    <property type="match status" value="1"/>
</dbReference>
<keyword evidence="3" id="KW-1133">Transmembrane helix</keyword>
<keyword evidence="3" id="KW-0472">Membrane</keyword>
<dbReference type="FunFam" id="3.90.550.10:FF:000051">
    <property type="entry name" value="Alpha-1,2-mannosyltransferase (Ktr4)"/>
    <property type="match status" value="1"/>
</dbReference>
<dbReference type="EMBL" id="KZ303520">
    <property type="protein sequence ID" value="PIA14212.1"/>
    <property type="molecule type" value="Genomic_DNA"/>
</dbReference>
<dbReference type="PANTHER" id="PTHR31121">
    <property type="entry name" value="ALPHA-1,2 MANNOSYLTRANSFERASE KTR1"/>
    <property type="match status" value="1"/>
</dbReference>
<keyword evidence="5" id="KW-1185">Reference proteome</keyword>
<comment type="similarity">
    <text evidence="1">Belongs to the glycosyltransferase 15 family.</text>
</comment>
<dbReference type="SUPFAM" id="SSF53448">
    <property type="entry name" value="Nucleotide-diphospho-sugar transferases"/>
    <property type="match status" value="1"/>
</dbReference>
<organism evidence="4 5">
    <name type="scientific">Coemansia reversa (strain ATCC 12441 / NRRL 1564)</name>
    <dbReference type="NCBI Taxonomy" id="763665"/>
    <lineage>
        <taxon>Eukaryota</taxon>
        <taxon>Fungi</taxon>
        <taxon>Fungi incertae sedis</taxon>
        <taxon>Zoopagomycota</taxon>
        <taxon>Kickxellomycotina</taxon>
        <taxon>Kickxellomycetes</taxon>
        <taxon>Kickxellales</taxon>
        <taxon>Kickxellaceae</taxon>
        <taxon>Coemansia</taxon>
    </lineage>
</organism>
<reference evidence="4 5" key="1">
    <citation type="journal article" date="2015" name="Genome Biol. Evol.">
        <title>Phylogenomic analyses indicate that early fungi evolved digesting cell walls of algal ancestors of land plants.</title>
        <authorList>
            <person name="Chang Y."/>
            <person name="Wang S."/>
            <person name="Sekimoto S."/>
            <person name="Aerts A.L."/>
            <person name="Choi C."/>
            <person name="Clum A."/>
            <person name="LaButti K.M."/>
            <person name="Lindquist E.A."/>
            <person name="Yee Ngan C."/>
            <person name="Ohm R.A."/>
            <person name="Salamov A.A."/>
            <person name="Grigoriev I.V."/>
            <person name="Spatafora J.W."/>
            <person name="Berbee M.L."/>
        </authorList>
    </citation>
    <scope>NUCLEOTIDE SEQUENCE [LARGE SCALE GENOMIC DNA]</scope>
    <source>
        <strain evidence="4 5">NRRL 1564</strain>
    </source>
</reference>
<sequence length="542" mass="63537">MKRIGFRRLAVPSTVSFAVACIYLGCIVLLCRSAIKARHKLETTLLDSVSSAGQKTKHDLFLWKLGNKHRSQIVQVDDEATIDDIGAKDAAKYGSNIFNSSQLLEIKLERLEGWQTKFPEDLDMYRQGILDDTTWSSDLEKHTAEIAPWVWHHRGRADILYEQIQSEEPKTRRDALAEMAQLKIPLNFEPRANASFVVLIRNKELKDFLPTISQLEQRFNHKFHYPYLFLNDKPFSQEFMQKVAASTTSNVTFARIPLDHWSMPDFIDPDQALQARKQMGANHVAYGGSLSYRHMCRFNSGFFYKHPLLQNVDWYWRVEPGVDFYCDIDYDPFLFMQRNNKMYSFVVALEEIEETIPTLWEHTLEYMLKNNVTSDWMSYFANRDGDYNLCHFWSNFEIASLRWLRSDAYEAFFKYLDEAKGFFIERWGDAPVHSLAAGMLLNRKQVHLFNDIGYRHEKFARCPDLSNAGLERRCQCPKDIDNFDNSKGSCLPQWKSLASIEWSNRDSKEALRLVRERRRYAEGLESLIATQRRKWYNIFGNF</sequence>
<keyword evidence="3" id="KW-0812">Transmembrane</keyword>
<proteinExistence type="inferred from homology"/>
<dbReference type="GO" id="GO:0006487">
    <property type="term" value="P:protein N-linked glycosylation"/>
    <property type="evidence" value="ECO:0007669"/>
    <property type="project" value="TreeGrafter"/>
</dbReference>
<name>A0A2G5B5E1_COERN</name>
<dbReference type="STRING" id="763665.A0A2G5B5E1"/>
<accession>A0A2G5B5E1</accession>